<evidence type="ECO:0000259" key="7">
    <source>
        <dbReference type="PROSITE" id="PS50089"/>
    </source>
</evidence>
<proteinExistence type="predicted"/>
<dbReference type="PANTHER" id="PTHR45676">
    <property type="entry name" value="RING-H2 FINGER PROTEIN ATL51-RELATED"/>
    <property type="match status" value="1"/>
</dbReference>
<feature type="region of interest" description="Disordered" evidence="5">
    <location>
        <begin position="128"/>
        <end position="162"/>
    </location>
</feature>
<keyword evidence="3" id="KW-0862">Zinc</keyword>
<dbReference type="InterPro" id="IPR001841">
    <property type="entry name" value="Znf_RING"/>
</dbReference>
<keyword evidence="9" id="KW-1185">Reference proteome</keyword>
<evidence type="ECO:0000256" key="1">
    <source>
        <dbReference type="ARBA" id="ARBA00022723"/>
    </source>
</evidence>
<evidence type="ECO:0000256" key="4">
    <source>
        <dbReference type="PROSITE-ProRule" id="PRU00175"/>
    </source>
</evidence>
<dbReference type="Gene3D" id="3.30.40.10">
    <property type="entry name" value="Zinc/RING finger domain, C3HC4 (zinc finger)"/>
    <property type="match status" value="1"/>
</dbReference>
<keyword evidence="1" id="KW-0479">Metal-binding</keyword>
<reference evidence="8" key="1">
    <citation type="submission" date="2023-08" db="EMBL/GenBank/DDBJ databases">
        <authorList>
            <person name="Audoor S."/>
            <person name="Bilcke G."/>
        </authorList>
    </citation>
    <scope>NUCLEOTIDE SEQUENCE</scope>
</reference>
<protein>
    <recommendedName>
        <fullName evidence="7">RING-type domain-containing protein</fullName>
    </recommendedName>
</protein>
<evidence type="ECO:0000256" key="2">
    <source>
        <dbReference type="ARBA" id="ARBA00022771"/>
    </source>
</evidence>
<gene>
    <name evidence="8" type="ORF">CYCCA115_LOCUS6626</name>
</gene>
<dbReference type="InterPro" id="IPR011016">
    <property type="entry name" value="Znf_RING-CH"/>
</dbReference>
<feature type="transmembrane region" description="Helical" evidence="6">
    <location>
        <begin position="76"/>
        <end position="95"/>
    </location>
</feature>
<keyword evidence="2 4" id="KW-0863">Zinc-finger</keyword>
<keyword evidence="6" id="KW-0472">Membrane</keyword>
<dbReference type="PANTHER" id="PTHR45676:SF41">
    <property type="entry name" value="RING-H2 FINGER PROTEIN ATL66"/>
    <property type="match status" value="1"/>
</dbReference>
<keyword evidence="6" id="KW-0812">Transmembrane</keyword>
<dbReference type="AlphaFoldDB" id="A0AAD2CMT9"/>
<keyword evidence="6" id="KW-1133">Transmembrane helix</keyword>
<dbReference type="InterPro" id="IPR013083">
    <property type="entry name" value="Znf_RING/FYVE/PHD"/>
</dbReference>
<dbReference type="EMBL" id="CAKOGP040000802">
    <property type="protein sequence ID" value="CAJ1939524.1"/>
    <property type="molecule type" value="Genomic_DNA"/>
</dbReference>
<evidence type="ECO:0000256" key="5">
    <source>
        <dbReference type="SAM" id="MobiDB-lite"/>
    </source>
</evidence>
<dbReference type="Proteomes" id="UP001295423">
    <property type="component" value="Unassembled WGS sequence"/>
</dbReference>
<evidence type="ECO:0000256" key="6">
    <source>
        <dbReference type="SAM" id="Phobius"/>
    </source>
</evidence>
<dbReference type="GO" id="GO:0008270">
    <property type="term" value="F:zinc ion binding"/>
    <property type="evidence" value="ECO:0007669"/>
    <property type="project" value="UniProtKB-KW"/>
</dbReference>
<name>A0AAD2CMT9_9STRA</name>
<dbReference type="PROSITE" id="PS50089">
    <property type="entry name" value="ZF_RING_2"/>
    <property type="match status" value="1"/>
</dbReference>
<dbReference type="SUPFAM" id="SSF57850">
    <property type="entry name" value="RING/U-box"/>
    <property type="match status" value="1"/>
</dbReference>
<dbReference type="SMART" id="SM00184">
    <property type="entry name" value="RING"/>
    <property type="match status" value="1"/>
</dbReference>
<evidence type="ECO:0000256" key="3">
    <source>
        <dbReference type="ARBA" id="ARBA00022833"/>
    </source>
</evidence>
<evidence type="ECO:0000313" key="9">
    <source>
        <dbReference type="Proteomes" id="UP001295423"/>
    </source>
</evidence>
<dbReference type="Pfam" id="PF13639">
    <property type="entry name" value="zf-RING_2"/>
    <property type="match status" value="1"/>
</dbReference>
<comment type="caution">
    <text evidence="8">The sequence shown here is derived from an EMBL/GenBank/DDBJ whole genome shotgun (WGS) entry which is preliminary data.</text>
</comment>
<organism evidence="8 9">
    <name type="scientific">Cylindrotheca closterium</name>
    <dbReference type="NCBI Taxonomy" id="2856"/>
    <lineage>
        <taxon>Eukaryota</taxon>
        <taxon>Sar</taxon>
        <taxon>Stramenopiles</taxon>
        <taxon>Ochrophyta</taxon>
        <taxon>Bacillariophyta</taxon>
        <taxon>Bacillariophyceae</taxon>
        <taxon>Bacillariophycidae</taxon>
        <taxon>Bacillariales</taxon>
        <taxon>Bacillariaceae</taxon>
        <taxon>Cylindrotheca</taxon>
    </lineage>
</organism>
<evidence type="ECO:0000313" key="8">
    <source>
        <dbReference type="EMBL" id="CAJ1939524.1"/>
    </source>
</evidence>
<feature type="compositionally biased region" description="Polar residues" evidence="5">
    <location>
        <begin position="128"/>
        <end position="158"/>
    </location>
</feature>
<feature type="domain" description="RING-type" evidence="7">
    <location>
        <begin position="250"/>
        <end position="295"/>
    </location>
</feature>
<sequence>MVVPNIRNPNRHRTLQVATSTKSQYDLEPENTFACRHVGRRTKGGIGGGTAGGFIILYSSEAYRSNGCNGTGNGSAVAIVLALVGVCLAFIGIAFQCSKSEKKRNENRGDIGTTRISIYRQRSQRVVANNSTAPSNDNATSANADQIHTTPNISNSPSGGDPTPYVTGLIIPDRNIAMKSNFYFQTVLLDKSNIDPSVLREEAEIAGDSVIENGVPPGKRGINKVANNSSQVSSRFLMSAWRRSTLNDECSICLQSYEPGQTICLAKNTLCNHVFHQDCIEEWFNKDHSDCPLCQVNLVCKPL</sequence>
<dbReference type="CDD" id="cd16473">
    <property type="entry name" value="RING-H2_RNF103"/>
    <property type="match status" value="1"/>
</dbReference>
<accession>A0AAD2CMT9</accession>
<dbReference type="SMART" id="SM00744">
    <property type="entry name" value="RINGv"/>
    <property type="match status" value="1"/>
</dbReference>